<feature type="compositionally biased region" description="Pro residues" evidence="1">
    <location>
        <begin position="882"/>
        <end position="892"/>
    </location>
</feature>
<accession>A0A8H3ZN33</accession>
<evidence type="ECO:0008006" key="5">
    <source>
        <dbReference type="Google" id="ProtNLM"/>
    </source>
</evidence>
<feature type="transmembrane region" description="Helical" evidence="2">
    <location>
        <begin position="758"/>
        <end position="780"/>
    </location>
</feature>
<keyword evidence="2" id="KW-0472">Membrane</keyword>
<evidence type="ECO:0000256" key="2">
    <source>
        <dbReference type="SAM" id="Phobius"/>
    </source>
</evidence>
<dbReference type="AlphaFoldDB" id="A0A8H3ZN33"/>
<evidence type="ECO:0000313" key="3">
    <source>
        <dbReference type="EMBL" id="KAF0325418.1"/>
    </source>
</evidence>
<feature type="region of interest" description="Disordered" evidence="1">
    <location>
        <begin position="839"/>
        <end position="892"/>
    </location>
</feature>
<dbReference type="Proteomes" id="UP000434172">
    <property type="component" value="Unassembled WGS sequence"/>
</dbReference>
<keyword evidence="4" id="KW-1185">Reference proteome</keyword>
<organism evidence="3 4">
    <name type="scientific">Colletotrichum asianum</name>
    <dbReference type="NCBI Taxonomy" id="702518"/>
    <lineage>
        <taxon>Eukaryota</taxon>
        <taxon>Fungi</taxon>
        <taxon>Dikarya</taxon>
        <taxon>Ascomycota</taxon>
        <taxon>Pezizomycotina</taxon>
        <taxon>Sordariomycetes</taxon>
        <taxon>Hypocreomycetidae</taxon>
        <taxon>Glomerellales</taxon>
        <taxon>Glomerellaceae</taxon>
        <taxon>Colletotrichum</taxon>
        <taxon>Colletotrichum gloeosporioides species complex</taxon>
    </lineage>
</organism>
<feature type="compositionally biased region" description="Basic and acidic residues" evidence="1">
    <location>
        <begin position="846"/>
        <end position="857"/>
    </location>
</feature>
<feature type="transmembrane region" description="Helical" evidence="2">
    <location>
        <begin position="330"/>
        <end position="349"/>
    </location>
</feature>
<feature type="transmembrane region" description="Helical" evidence="2">
    <location>
        <begin position="272"/>
        <end position="290"/>
    </location>
</feature>
<dbReference type="PANTHER" id="PTHR35041:SF3">
    <property type="entry name" value="FORMYLMETHIONINE DEFORMYLASE-LIKE PROTEIN"/>
    <property type="match status" value="1"/>
</dbReference>
<comment type="caution">
    <text evidence="3">The sequence shown here is derived from an EMBL/GenBank/DDBJ whole genome shotgun (WGS) entry which is preliminary data.</text>
</comment>
<evidence type="ECO:0000256" key="1">
    <source>
        <dbReference type="SAM" id="MobiDB-lite"/>
    </source>
</evidence>
<feature type="compositionally biased region" description="Polar residues" evidence="1">
    <location>
        <begin position="139"/>
        <end position="151"/>
    </location>
</feature>
<proteinExistence type="predicted"/>
<feature type="compositionally biased region" description="Pro residues" evidence="1">
    <location>
        <begin position="91"/>
        <end position="117"/>
    </location>
</feature>
<dbReference type="EMBL" id="WOWK01000037">
    <property type="protein sequence ID" value="KAF0325418.1"/>
    <property type="molecule type" value="Genomic_DNA"/>
</dbReference>
<keyword evidence="2" id="KW-0812">Transmembrane</keyword>
<sequence>MGKRQTKFSRRILVATRTLSPITRGLQNPNQPAALVTSYARPAPSHPAEPILLQMTMEGRDYDQGLGLHGSPEIPMTSSTEWHASRQLPRKPIPQTPTTPAPIGSPPGPYGRSPPTPTAKSPQPSFSERAAAGAAAYFPTTQTFGNHGQHQSRPRPSPLQLDSYEYSNYTPSQSQFSTPYTGGFGPKKQVRIDSHSALLSSPPYQPPPGRPESYTYHPPGHIAVYQRWWHPSWNMYFFLFAGIAFAMGHHFFYKHLDGSEANNQLRMLRYGAALSFLSKASLASAVILAFRQRVWMTVRRKMLTLAAVDSLFAAAEDMSAIFNFEVFKQARVAMILALYVWCTPLVVILTSDTLGVRPRTTTKNAMCPNVRTLNFTQEEHVDWRAGKKIDGLYVLSVSLWNTTSANQTDPNFFDYWAGPSDQYDEVATSAAFQRKAIGRVEASNEICGMGFNCSFSINFRGPGYKCTELASGVGSEVKDLRGAKWPSEYFDFDKLAPTGNYTYYAHASEGEYLNPQLNETWGGGVPKMEPPFPPHLGVLRTEPILWFGYAHVDNTTATQPNSTADPEWKSAYTPKAFGCEHYETEYEVFFNYSNQIQNTTVKRREFLYPVIDTVVDRGVDANDGTLDNTTASPERNYILPTDLQRYRRAMAYHSMGKRFRDFINGTIYQPGAIANTKALQTKLIDHHNYLGVSNLMEEVQSFYEDIIISMFSNPRFITVVWASDTATQTGPVTDASKKYECVRQRTDIRYDYHQGQLWAVYSVAIFLAIIGVAFGVAAVWEEGLVRNTRFSSIVAATRGPGLEKLPWGNTVPGSDHRPVAGARVGYGLVPTDPHAGGSTYGFGLEGDVKQRSREEQPSRTPTGLGSPFNRASRRWSKLTSNSPPPPNTSDGR</sequence>
<gene>
    <name evidence="3" type="ORF">GQ607_007452</name>
</gene>
<keyword evidence="2" id="KW-1133">Transmembrane helix</keyword>
<feature type="transmembrane region" description="Helical" evidence="2">
    <location>
        <begin position="233"/>
        <end position="252"/>
    </location>
</feature>
<dbReference type="OrthoDB" id="5340195at2759"/>
<evidence type="ECO:0000313" key="4">
    <source>
        <dbReference type="Proteomes" id="UP000434172"/>
    </source>
</evidence>
<dbReference type="PANTHER" id="PTHR35041">
    <property type="entry name" value="MEDIATOR OF RNA POLYMERASE II TRANSCRIPTION SUBUNIT 1"/>
    <property type="match status" value="1"/>
</dbReference>
<name>A0A8H3ZN33_9PEZI</name>
<protein>
    <recommendedName>
        <fullName evidence="5">Formylmethionine deformylase-like protein</fullName>
    </recommendedName>
</protein>
<reference evidence="3 4" key="1">
    <citation type="submission" date="2019-12" db="EMBL/GenBank/DDBJ databases">
        <title>A genome sequence resource for the geographically widespread anthracnose pathogen Colletotrichum asianum.</title>
        <authorList>
            <person name="Meng Y."/>
        </authorList>
    </citation>
    <scope>NUCLEOTIDE SEQUENCE [LARGE SCALE GENOMIC DNA]</scope>
    <source>
        <strain evidence="3 4">ICMP 18580</strain>
    </source>
</reference>
<feature type="region of interest" description="Disordered" evidence="1">
    <location>
        <begin position="62"/>
        <end position="165"/>
    </location>
</feature>